<feature type="compositionally biased region" description="Low complexity" evidence="1">
    <location>
        <begin position="463"/>
        <end position="480"/>
    </location>
</feature>
<feature type="region of interest" description="Disordered" evidence="1">
    <location>
        <begin position="1"/>
        <end position="172"/>
    </location>
</feature>
<dbReference type="Proteomes" id="UP001652627">
    <property type="component" value="Chromosome 36"/>
</dbReference>
<evidence type="ECO:0000256" key="1">
    <source>
        <dbReference type="SAM" id="MobiDB-lite"/>
    </source>
</evidence>
<feature type="compositionally biased region" description="Basic and acidic residues" evidence="1">
    <location>
        <begin position="438"/>
        <end position="462"/>
    </location>
</feature>
<keyword evidence="2" id="KW-1185">Reference proteome</keyword>
<gene>
    <name evidence="3" type="primary">BRME1</name>
</gene>
<accession>A0ABM4G0N1</accession>
<dbReference type="RefSeq" id="XP_067170746.1">
    <property type="nucleotide sequence ID" value="XM_067314645.1"/>
</dbReference>
<dbReference type="PANTHER" id="PTHR14583:SF0">
    <property type="entry name" value="BREAK REPAIR MEIOTIC RECOMBINASE RECRUITMENT FACTOR 1"/>
    <property type="match status" value="1"/>
</dbReference>
<feature type="compositionally biased region" description="Basic and acidic residues" evidence="1">
    <location>
        <begin position="198"/>
        <end position="210"/>
    </location>
</feature>
<name>A0ABM4G0N1_9AVES</name>
<protein>
    <submittedName>
        <fullName evidence="3">Break repair meiotic recombinase recruitment factor 1</fullName>
    </submittedName>
</protein>
<feature type="compositionally biased region" description="Polar residues" evidence="1">
    <location>
        <begin position="390"/>
        <end position="400"/>
    </location>
</feature>
<dbReference type="GeneID" id="106484225"/>
<evidence type="ECO:0000313" key="3">
    <source>
        <dbReference type="RefSeq" id="XP_067170746.1"/>
    </source>
</evidence>
<feature type="region of interest" description="Disordered" evidence="1">
    <location>
        <begin position="194"/>
        <end position="681"/>
    </location>
</feature>
<sequence length="743" mass="77611">MSKRKNGQGPGDSECQVSEAKRSFREDPEGTEGLDATGQAEITDSKGEPKPAMGEAEEREEKDQGSTESSEANSPASSSGDGKAAAMEGSQPRQFTSVSSSQNSAGKFVPVFTKPKEASAEKRRRHSGVAPRSRTEQEGIDCNPQRTDTSPERKPPAAATQEARSQAEAPEQANLIAVNREEDRSGATLECQGSVCEELDKPQTCHRTENISDDPETNLELPEQQGEGAACRLQEAPCENPSLIEAPSVFPGVPDQSAGSSPGGSLSGELPERHREEELNSDDQAEGRGRADHGEALLRAPGGSAEQSKPDAASRGWVKDEGSGEDVNGEQQSATETEGKTDTTENTTGSSLKGTAAAEENDSPAREPAENQSVSPVCPEAESVSHLPSCGTSLPATSCQGDADRGRGEAEEGGIPPPGTSSASEPNSAVPIPGASVRKQEDLPEERKENGSEKARPSKEHSGLSAGEPGLEGLGEEPPSTGVPQGEIRILGAEGKAAPCSRAPRLGGENAKDTALAGETAEPVPSGSALPASRAPAQLEKEGATAGCAEKPDANSGDGKRPSAADGDSPADTDPEDKTCSTAGDEPSRELALLPDGHLQADLKDSGLAIAPQQPFSADSKGDPSVPEREPCAEGGQSHCENGFGDKNTVLVADLRDPDEPQPSAEVTEGIHEPSQKEDATDVVCGLIAELSNLNRLIMSAHRDLESLKRLKYRKSRRSGKFPPHPPRGAPTSLTTRRKRKDP</sequence>
<feature type="compositionally biased region" description="Basic and acidic residues" evidence="1">
    <location>
        <begin position="620"/>
        <end position="632"/>
    </location>
</feature>
<proteinExistence type="predicted"/>
<dbReference type="PANTHER" id="PTHR14583">
    <property type="entry name" value="UNCHARACTERIZED PROTEIN C19ORF57 FAMILY MEMBER"/>
    <property type="match status" value="1"/>
</dbReference>
<organism evidence="2 3">
    <name type="scientific">Apteryx mantelli</name>
    <name type="common">North Island brown kiwi</name>
    <dbReference type="NCBI Taxonomy" id="2696672"/>
    <lineage>
        <taxon>Eukaryota</taxon>
        <taxon>Metazoa</taxon>
        <taxon>Chordata</taxon>
        <taxon>Craniata</taxon>
        <taxon>Vertebrata</taxon>
        <taxon>Euteleostomi</taxon>
        <taxon>Archelosauria</taxon>
        <taxon>Archosauria</taxon>
        <taxon>Dinosauria</taxon>
        <taxon>Saurischia</taxon>
        <taxon>Theropoda</taxon>
        <taxon>Coelurosauria</taxon>
        <taxon>Aves</taxon>
        <taxon>Palaeognathae</taxon>
        <taxon>Apterygiformes</taxon>
        <taxon>Apterygidae</taxon>
        <taxon>Apteryx</taxon>
    </lineage>
</organism>
<feature type="compositionally biased region" description="Low complexity" evidence="1">
    <location>
        <begin position="66"/>
        <end position="79"/>
    </location>
</feature>
<feature type="compositionally biased region" description="Basic residues" evidence="1">
    <location>
        <begin position="711"/>
        <end position="720"/>
    </location>
</feature>
<reference evidence="3" key="1">
    <citation type="submission" date="2025-08" db="UniProtKB">
        <authorList>
            <consortium name="RefSeq"/>
        </authorList>
    </citation>
    <scope>IDENTIFICATION</scope>
    <source>
        <tissue evidence="3">Blood</tissue>
    </source>
</reference>
<feature type="region of interest" description="Disordered" evidence="1">
    <location>
        <begin position="711"/>
        <end position="743"/>
    </location>
</feature>
<dbReference type="Pfam" id="PF15710">
    <property type="entry name" value="Brme1"/>
    <property type="match status" value="1"/>
</dbReference>
<evidence type="ECO:0000313" key="2">
    <source>
        <dbReference type="Proteomes" id="UP001652627"/>
    </source>
</evidence>
<feature type="compositionally biased region" description="Basic and acidic residues" evidence="1">
    <location>
        <begin position="19"/>
        <end position="28"/>
    </location>
</feature>
<dbReference type="InterPro" id="IPR031441">
    <property type="entry name" value="Brme1"/>
</dbReference>
<feature type="compositionally biased region" description="Polar residues" evidence="1">
    <location>
        <begin position="91"/>
        <end position="105"/>
    </location>
</feature>
<feature type="compositionally biased region" description="Basic and acidic residues" evidence="1">
    <location>
        <begin position="669"/>
        <end position="680"/>
    </location>
</feature>
<feature type="compositionally biased region" description="Basic and acidic residues" evidence="1">
    <location>
        <begin position="285"/>
        <end position="296"/>
    </location>
</feature>
<feature type="compositionally biased region" description="Basic and acidic residues" evidence="1">
    <location>
        <begin position="550"/>
        <end position="563"/>
    </location>
</feature>